<keyword evidence="3" id="KW-1185">Reference proteome</keyword>
<gene>
    <name evidence="2" type="ORF">ACFQ22_05300</name>
</gene>
<evidence type="ECO:0000313" key="3">
    <source>
        <dbReference type="Proteomes" id="UP001597156"/>
    </source>
</evidence>
<evidence type="ECO:0000256" key="1">
    <source>
        <dbReference type="SAM" id="Phobius"/>
    </source>
</evidence>
<proteinExistence type="predicted"/>
<keyword evidence="1" id="KW-0812">Transmembrane</keyword>
<dbReference type="RefSeq" id="WP_121977558.1">
    <property type="nucleotide sequence ID" value="NZ_JBHTLH010000015.1"/>
</dbReference>
<reference evidence="3" key="1">
    <citation type="journal article" date="2019" name="Int. J. Syst. Evol. Microbiol.">
        <title>The Global Catalogue of Microorganisms (GCM) 10K type strain sequencing project: providing services to taxonomists for standard genome sequencing and annotation.</title>
        <authorList>
            <consortium name="The Broad Institute Genomics Platform"/>
            <consortium name="The Broad Institute Genome Sequencing Center for Infectious Disease"/>
            <person name="Wu L."/>
            <person name="Ma J."/>
        </authorList>
    </citation>
    <scope>NUCLEOTIDE SEQUENCE [LARGE SCALE GENOMIC DNA]</scope>
    <source>
        <strain evidence="3">CCUG 71848</strain>
    </source>
</reference>
<feature type="transmembrane region" description="Helical" evidence="1">
    <location>
        <begin position="40"/>
        <end position="63"/>
    </location>
</feature>
<keyword evidence="1" id="KW-1133">Transmembrane helix</keyword>
<evidence type="ECO:0000313" key="2">
    <source>
        <dbReference type="EMBL" id="MFD1124781.1"/>
    </source>
</evidence>
<comment type="caution">
    <text evidence="2">The sequence shown here is derived from an EMBL/GenBank/DDBJ whole genome shotgun (WGS) entry which is preliminary data.</text>
</comment>
<dbReference type="Proteomes" id="UP001597156">
    <property type="component" value="Unassembled WGS sequence"/>
</dbReference>
<dbReference type="EMBL" id="JBHTLH010000015">
    <property type="protein sequence ID" value="MFD1124781.1"/>
    <property type="molecule type" value="Genomic_DNA"/>
</dbReference>
<organism evidence="2 3">
    <name type="scientific">Lentilactobacillus raoultii</name>
    <dbReference type="NCBI Taxonomy" id="1987503"/>
    <lineage>
        <taxon>Bacteria</taxon>
        <taxon>Bacillati</taxon>
        <taxon>Bacillota</taxon>
        <taxon>Bacilli</taxon>
        <taxon>Lactobacillales</taxon>
        <taxon>Lactobacillaceae</taxon>
        <taxon>Lentilactobacillus</taxon>
    </lineage>
</organism>
<name>A0ABW3PI78_9LACO</name>
<accession>A0ABW3PI78</accession>
<keyword evidence="1" id="KW-0472">Membrane</keyword>
<feature type="transmembrane region" description="Helical" evidence="1">
    <location>
        <begin position="12"/>
        <end position="28"/>
    </location>
</feature>
<protein>
    <submittedName>
        <fullName evidence="2">Uncharacterized protein</fullName>
    </submittedName>
</protein>
<sequence length="71" mass="8295">MRQQRHFYQKPLFWGSLFTILMLIFVPLSRHSPTGSFDWWLSLSAIILAVGTMLVDFLGVIYFRHNPPKNG</sequence>